<evidence type="ECO:0000256" key="6">
    <source>
        <dbReference type="ARBA" id="ARBA00022840"/>
    </source>
</evidence>
<keyword evidence="3 10" id="KW-0808">Transferase</keyword>
<evidence type="ECO:0000313" key="10">
    <source>
        <dbReference type="EMBL" id="PKA46438.1"/>
    </source>
</evidence>
<dbReference type="PROSITE" id="PS50011">
    <property type="entry name" value="PROTEIN_KINASE_DOM"/>
    <property type="match status" value="1"/>
</dbReference>
<protein>
    <submittedName>
        <fullName evidence="10">Phosphoenolpyruvate carboxylase kinase 2</fullName>
        <ecNumber evidence="10">2.7.11.1</ecNumber>
    </submittedName>
</protein>
<comment type="function">
    <text evidence="7">CIPK serine-threonine protein kinases interact with CBL proteins. Binding of a CBL protein to the regulatory NAF domain of CIPK protein lead to the activation of the kinase in a calcium-dependent manner.</text>
</comment>
<dbReference type="InterPro" id="IPR017441">
    <property type="entry name" value="Protein_kinase_ATP_BS"/>
</dbReference>
<keyword evidence="6 8" id="KW-0067">ATP-binding</keyword>
<evidence type="ECO:0000256" key="8">
    <source>
        <dbReference type="PROSITE-ProRule" id="PRU10141"/>
    </source>
</evidence>
<keyword evidence="5 10" id="KW-0418">Kinase</keyword>
<proteinExistence type="inferred from homology"/>
<keyword evidence="11" id="KW-1185">Reference proteome</keyword>
<dbReference type="PANTHER" id="PTHR24349">
    <property type="entry name" value="SERINE/THREONINE-PROTEIN KINASE"/>
    <property type="match status" value="1"/>
</dbReference>
<dbReference type="SUPFAM" id="SSF56112">
    <property type="entry name" value="Protein kinase-like (PK-like)"/>
    <property type="match status" value="1"/>
</dbReference>
<dbReference type="Proteomes" id="UP000236161">
    <property type="component" value="Unassembled WGS sequence"/>
</dbReference>
<gene>
    <name evidence="10" type="primary">PPCK2</name>
    <name evidence="10" type="ORF">AXF42_Ash012570</name>
</gene>
<dbReference type="STRING" id="1088818.A0A2H9ZT34"/>
<dbReference type="AlphaFoldDB" id="A0A2H9ZT34"/>
<evidence type="ECO:0000256" key="5">
    <source>
        <dbReference type="ARBA" id="ARBA00022777"/>
    </source>
</evidence>
<accession>A0A2H9ZT34</accession>
<evidence type="ECO:0000256" key="3">
    <source>
        <dbReference type="ARBA" id="ARBA00022679"/>
    </source>
</evidence>
<evidence type="ECO:0000256" key="4">
    <source>
        <dbReference type="ARBA" id="ARBA00022741"/>
    </source>
</evidence>
<sequence length="300" mass="33187">MSDVFKQSYRLGRQIGRGCYSAVFKCVSIASRESYAVKIIEKSKLTTPSDRRCLETEAKLTSIAAAGNPGAVQLHDVFEDDDALYLVLDFCPGPDLLDMMYYGAPLPESKTAAIAIDLMEIIAACHRNGVAHRDVSPTNILFDSDCRLRLADFGSAEAFENGGRPLEGTVGIPLYMAPEMIAGEGHSEKVDVWSAGVVLYVLLGRQTPFSGITDEQTLHAVRTQDLQFPPETFPSLSPEAKDLITKMLTKDPTMRLTAEEVLGHPWIVTTKKNRGSSRLEEELEETFNMLCHGYKVWCFN</sequence>
<evidence type="ECO:0000256" key="1">
    <source>
        <dbReference type="ARBA" id="ARBA00006234"/>
    </source>
</evidence>
<dbReference type="PROSITE" id="PS00107">
    <property type="entry name" value="PROTEIN_KINASE_ATP"/>
    <property type="match status" value="1"/>
</dbReference>
<comment type="similarity">
    <text evidence="1">Belongs to the protein kinase superfamily. CAMK Ser/Thr protein kinase family. SNF1 subfamily.</text>
</comment>
<dbReference type="EC" id="2.7.11.1" evidence="10"/>
<dbReference type="Pfam" id="PF00069">
    <property type="entry name" value="Pkinase"/>
    <property type="match status" value="1"/>
</dbReference>
<dbReference type="Gene3D" id="1.10.510.10">
    <property type="entry name" value="Transferase(Phosphotransferase) domain 1"/>
    <property type="match status" value="1"/>
</dbReference>
<dbReference type="InterPro" id="IPR000719">
    <property type="entry name" value="Prot_kinase_dom"/>
</dbReference>
<keyword evidence="2" id="KW-0723">Serine/threonine-protein kinase</keyword>
<evidence type="ECO:0000313" key="11">
    <source>
        <dbReference type="Proteomes" id="UP000236161"/>
    </source>
</evidence>
<dbReference type="EMBL" id="KZ454132">
    <property type="protein sequence ID" value="PKA46438.1"/>
    <property type="molecule type" value="Genomic_DNA"/>
</dbReference>
<name>A0A2H9ZT34_9ASPA</name>
<dbReference type="OrthoDB" id="735328at2759"/>
<reference evidence="10 11" key="1">
    <citation type="journal article" date="2017" name="Nature">
        <title>The Apostasia genome and the evolution of orchids.</title>
        <authorList>
            <person name="Zhang G.Q."/>
            <person name="Liu K.W."/>
            <person name="Li Z."/>
            <person name="Lohaus R."/>
            <person name="Hsiao Y.Y."/>
            <person name="Niu S.C."/>
            <person name="Wang J.Y."/>
            <person name="Lin Y.C."/>
            <person name="Xu Q."/>
            <person name="Chen L.J."/>
            <person name="Yoshida K."/>
            <person name="Fujiwara S."/>
            <person name="Wang Z.W."/>
            <person name="Zhang Y.Q."/>
            <person name="Mitsuda N."/>
            <person name="Wang M."/>
            <person name="Liu G.H."/>
            <person name="Pecoraro L."/>
            <person name="Huang H.X."/>
            <person name="Xiao X.J."/>
            <person name="Lin M."/>
            <person name="Wu X.Y."/>
            <person name="Wu W.L."/>
            <person name="Chen Y.Y."/>
            <person name="Chang S.B."/>
            <person name="Sakamoto S."/>
            <person name="Ohme-Takagi M."/>
            <person name="Yagi M."/>
            <person name="Zeng S.J."/>
            <person name="Shen C.Y."/>
            <person name="Yeh C.M."/>
            <person name="Luo Y.B."/>
            <person name="Tsai W.C."/>
            <person name="Van de Peer Y."/>
            <person name="Liu Z.J."/>
        </authorList>
    </citation>
    <scope>NUCLEOTIDE SEQUENCE [LARGE SCALE GENOMIC DNA]</scope>
    <source>
        <strain evidence="11">cv. Shenzhen</strain>
        <tissue evidence="10">Stem</tissue>
    </source>
</reference>
<keyword evidence="4 8" id="KW-0547">Nucleotide-binding</keyword>
<dbReference type="FunFam" id="1.10.510.10:FF:000571">
    <property type="entry name" value="Maternal embryonic leucine zipper kinase"/>
    <property type="match status" value="1"/>
</dbReference>
<dbReference type="InterPro" id="IPR011009">
    <property type="entry name" value="Kinase-like_dom_sf"/>
</dbReference>
<keyword evidence="10" id="KW-0670">Pyruvate</keyword>
<feature type="binding site" evidence="8">
    <location>
        <position position="38"/>
    </location>
    <ligand>
        <name>ATP</name>
        <dbReference type="ChEBI" id="CHEBI:30616"/>
    </ligand>
</feature>
<evidence type="ECO:0000256" key="2">
    <source>
        <dbReference type="ARBA" id="ARBA00022527"/>
    </source>
</evidence>
<evidence type="ECO:0000259" key="9">
    <source>
        <dbReference type="PROSITE" id="PS50011"/>
    </source>
</evidence>
<organism evidence="10 11">
    <name type="scientific">Apostasia shenzhenica</name>
    <dbReference type="NCBI Taxonomy" id="1088818"/>
    <lineage>
        <taxon>Eukaryota</taxon>
        <taxon>Viridiplantae</taxon>
        <taxon>Streptophyta</taxon>
        <taxon>Embryophyta</taxon>
        <taxon>Tracheophyta</taxon>
        <taxon>Spermatophyta</taxon>
        <taxon>Magnoliopsida</taxon>
        <taxon>Liliopsida</taxon>
        <taxon>Asparagales</taxon>
        <taxon>Orchidaceae</taxon>
        <taxon>Apostasioideae</taxon>
        <taxon>Apostasia</taxon>
    </lineage>
</organism>
<evidence type="ECO:0000256" key="7">
    <source>
        <dbReference type="ARBA" id="ARBA00058225"/>
    </source>
</evidence>
<dbReference type="InterPro" id="IPR050205">
    <property type="entry name" value="CDPK_Ser/Thr_kinases"/>
</dbReference>
<dbReference type="GO" id="GO:0004674">
    <property type="term" value="F:protein serine/threonine kinase activity"/>
    <property type="evidence" value="ECO:0007669"/>
    <property type="project" value="UniProtKB-KW"/>
</dbReference>
<feature type="domain" description="Protein kinase" evidence="9">
    <location>
        <begin position="9"/>
        <end position="267"/>
    </location>
</feature>
<dbReference type="GO" id="GO:0005524">
    <property type="term" value="F:ATP binding"/>
    <property type="evidence" value="ECO:0007669"/>
    <property type="project" value="UniProtKB-UniRule"/>
</dbReference>